<accession>A0A9D1GSQ8</accession>
<evidence type="ECO:0000256" key="4">
    <source>
        <dbReference type="ARBA" id="ARBA00022490"/>
    </source>
</evidence>
<dbReference type="EMBL" id="DVLL01000005">
    <property type="protein sequence ID" value="HIT58322.1"/>
    <property type="molecule type" value="Genomic_DNA"/>
</dbReference>
<gene>
    <name evidence="14" type="primary">dnaN</name>
    <name evidence="14" type="ORF">IAC39_01155</name>
</gene>
<dbReference type="GO" id="GO:0006271">
    <property type="term" value="P:DNA strand elongation involved in DNA replication"/>
    <property type="evidence" value="ECO:0007669"/>
    <property type="project" value="TreeGrafter"/>
</dbReference>
<name>A0A9D1GSQ8_9FIRM</name>
<dbReference type="InterPro" id="IPR022635">
    <property type="entry name" value="DNA_polIII_beta_C"/>
</dbReference>
<evidence type="ECO:0000256" key="8">
    <source>
        <dbReference type="ARBA" id="ARBA00022932"/>
    </source>
</evidence>
<dbReference type="PANTHER" id="PTHR30478">
    <property type="entry name" value="DNA POLYMERASE III SUBUNIT BETA"/>
    <property type="match status" value="1"/>
</dbReference>
<dbReference type="InterPro" id="IPR022634">
    <property type="entry name" value="DNA_polIII_beta_N"/>
</dbReference>
<dbReference type="GO" id="GO:0005737">
    <property type="term" value="C:cytoplasm"/>
    <property type="evidence" value="ECO:0007669"/>
    <property type="project" value="UniProtKB-SubCell"/>
</dbReference>
<evidence type="ECO:0000256" key="5">
    <source>
        <dbReference type="ARBA" id="ARBA00022679"/>
    </source>
</evidence>
<dbReference type="AlphaFoldDB" id="A0A9D1GSQ8"/>
<comment type="subunit">
    <text evidence="10">Forms a ring-shaped head-to-tail homodimer around DNA.</text>
</comment>
<evidence type="ECO:0000259" key="11">
    <source>
        <dbReference type="Pfam" id="PF00712"/>
    </source>
</evidence>
<dbReference type="SUPFAM" id="SSF55979">
    <property type="entry name" value="DNA clamp"/>
    <property type="match status" value="3"/>
</dbReference>
<protein>
    <recommendedName>
        <fullName evidence="3 10">Beta sliding clamp</fullName>
    </recommendedName>
</protein>
<feature type="domain" description="DNA polymerase III beta sliding clamp central" evidence="12">
    <location>
        <begin position="128"/>
        <end position="240"/>
    </location>
</feature>
<sequence>MQLICNRQSLYEALINVSKAAADKSSIPALEGIKLSLENSTLWLTGYDLEIGIKTSIDVVSSDKANIVVNSRLFSEIIKKMPTDEISISVDENLQMTITGGNTEYSVPVLSADEYPAIPDFETELSFTIPQSVLKDMINQTIFAVSTNDTKPILKGELFEIADNVLNVVAIDGFRLAVRTEAVKAENDFKFVVPSKTLNEVSKLLKDDDDLSCEILVSKKQVVFDFSGYTVFSRLLEGEFHNYRGSIPQTSVTEVIIDKKELISCLERASLLINEKIKSPVKCLFDGESLKISCRTQIGKINDELRADITGPKIEIGFNCRYLLDPLKVIPDESVKLLMNGGNLPMKIVPLNSGEYTFLVLPVRLKRD</sequence>
<evidence type="ECO:0000256" key="9">
    <source>
        <dbReference type="ARBA" id="ARBA00023125"/>
    </source>
</evidence>
<keyword evidence="8 10" id="KW-0239">DNA-directed DNA polymerase</keyword>
<comment type="function">
    <text evidence="10">Confers DNA tethering and processivity to DNA polymerases and other proteins. Acts as a clamp, forming a ring around DNA (a reaction catalyzed by the clamp-loading complex) which diffuses in an ATP-independent manner freely and bidirectionally along dsDNA. Initially characterized for its ability to contact the catalytic subunit of DNA polymerase III (Pol III), a complex, multichain enzyme responsible for most of the replicative synthesis in bacteria; Pol III exhibits 3'-5' exonuclease proofreading activity. The beta chain is required for initiation of replication as well as for processivity of DNA replication.</text>
</comment>
<evidence type="ECO:0000313" key="15">
    <source>
        <dbReference type="Proteomes" id="UP000824136"/>
    </source>
</evidence>
<comment type="similarity">
    <text evidence="2 10">Belongs to the beta sliding clamp family.</text>
</comment>
<dbReference type="InterPro" id="IPR046938">
    <property type="entry name" value="DNA_clamp_sf"/>
</dbReference>
<dbReference type="Gene3D" id="3.10.150.10">
    <property type="entry name" value="DNA Polymerase III, subunit A, domain 2"/>
    <property type="match status" value="1"/>
</dbReference>
<evidence type="ECO:0000259" key="13">
    <source>
        <dbReference type="Pfam" id="PF02768"/>
    </source>
</evidence>
<keyword evidence="4 10" id="KW-0963">Cytoplasm</keyword>
<dbReference type="SMART" id="SM00480">
    <property type="entry name" value="POL3Bc"/>
    <property type="match status" value="1"/>
</dbReference>
<evidence type="ECO:0000256" key="3">
    <source>
        <dbReference type="ARBA" id="ARBA00021035"/>
    </source>
</evidence>
<dbReference type="Pfam" id="PF02767">
    <property type="entry name" value="DNA_pol3_beta_2"/>
    <property type="match status" value="1"/>
</dbReference>
<keyword evidence="9" id="KW-0238">DNA-binding</keyword>
<evidence type="ECO:0000256" key="6">
    <source>
        <dbReference type="ARBA" id="ARBA00022695"/>
    </source>
</evidence>
<dbReference type="GO" id="GO:0009360">
    <property type="term" value="C:DNA polymerase III complex"/>
    <property type="evidence" value="ECO:0007669"/>
    <property type="project" value="InterPro"/>
</dbReference>
<dbReference type="PANTHER" id="PTHR30478:SF0">
    <property type="entry name" value="BETA SLIDING CLAMP"/>
    <property type="match status" value="1"/>
</dbReference>
<evidence type="ECO:0000256" key="2">
    <source>
        <dbReference type="ARBA" id="ARBA00010752"/>
    </source>
</evidence>
<dbReference type="CDD" id="cd00140">
    <property type="entry name" value="beta_clamp"/>
    <property type="match status" value="1"/>
</dbReference>
<evidence type="ECO:0000256" key="7">
    <source>
        <dbReference type="ARBA" id="ARBA00022705"/>
    </source>
</evidence>
<proteinExistence type="inferred from homology"/>
<reference evidence="14" key="2">
    <citation type="journal article" date="2021" name="PeerJ">
        <title>Extensive microbial diversity within the chicken gut microbiome revealed by metagenomics and culture.</title>
        <authorList>
            <person name="Gilroy R."/>
            <person name="Ravi A."/>
            <person name="Getino M."/>
            <person name="Pursley I."/>
            <person name="Horton D.L."/>
            <person name="Alikhan N.F."/>
            <person name="Baker D."/>
            <person name="Gharbi K."/>
            <person name="Hall N."/>
            <person name="Watson M."/>
            <person name="Adriaenssens E.M."/>
            <person name="Foster-Nyarko E."/>
            <person name="Jarju S."/>
            <person name="Secka A."/>
            <person name="Antonio M."/>
            <person name="Oren A."/>
            <person name="Chaudhuri R.R."/>
            <person name="La Ragione R."/>
            <person name="Hildebrand F."/>
            <person name="Pallen M.J."/>
        </authorList>
    </citation>
    <scope>NUCLEOTIDE SEQUENCE</scope>
    <source>
        <strain evidence="14">CHK33-4379</strain>
    </source>
</reference>
<dbReference type="GO" id="GO:0003677">
    <property type="term" value="F:DNA binding"/>
    <property type="evidence" value="ECO:0007669"/>
    <property type="project" value="UniProtKB-UniRule"/>
</dbReference>
<evidence type="ECO:0000313" key="14">
    <source>
        <dbReference type="EMBL" id="HIT58322.1"/>
    </source>
</evidence>
<evidence type="ECO:0000259" key="12">
    <source>
        <dbReference type="Pfam" id="PF02767"/>
    </source>
</evidence>
<dbReference type="Gene3D" id="3.70.10.10">
    <property type="match status" value="1"/>
</dbReference>
<dbReference type="Proteomes" id="UP000824136">
    <property type="component" value="Unassembled WGS sequence"/>
</dbReference>
<feature type="domain" description="DNA polymerase III beta sliding clamp C-terminal" evidence="13">
    <location>
        <begin position="247"/>
        <end position="364"/>
    </location>
</feature>
<keyword evidence="5 10" id="KW-0808">Transferase</keyword>
<comment type="caution">
    <text evidence="14">The sequence shown here is derived from an EMBL/GenBank/DDBJ whole genome shotgun (WGS) entry which is preliminary data.</text>
</comment>
<dbReference type="Pfam" id="PF00712">
    <property type="entry name" value="DNA_pol3_beta"/>
    <property type="match status" value="1"/>
</dbReference>
<reference evidence="14" key="1">
    <citation type="submission" date="2020-10" db="EMBL/GenBank/DDBJ databases">
        <authorList>
            <person name="Gilroy R."/>
        </authorList>
    </citation>
    <scope>NUCLEOTIDE SEQUENCE</scope>
    <source>
        <strain evidence="14">CHK33-4379</strain>
    </source>
</reference>
<dbReference type="PIRSF" id="PIRSF000804">
    <property type="entry name" value="DNA_pol_III_b"/>
    <property type="match status" value="1"/>
</dbReference>
<dbReference type="GO" id="GO:0003887">
    <property type="term" value="F:DNA-directed DNA polymerase activity"/>
    <property type="evidence" value="ECO:0007669"/>
    <property type="project" value="UniProtKB-UniRule"/>
</dbReference>
<dbReference type="InterPro" id="IPR001001">
    <property type="entry name" value="DNA_polIII_beta"/>
</dbReference>
<dbReference type="Pfam" id="PF02768">
    <property type="entry name" value="DNA_pol3_beta_3"/>
    <property type="match status" value="1"/>
</dbReference>
<evidence type="ECO:0000256" key="1">
    <source>
        <dbReference type="ARBA" id="ARBA00004496"/>
    </source>
</evidence>
<evidence type="ECO:0000256" key="10">
    <source>
        <dbReference type="PIRNR" id="PIRNR000804"/>
    </source>
</evidence>
<dbReference type="InterPro" id="IPR022637">
    <property type="entry name" value="DNA_polIII_beta_cen"/>
</dbReference>
<comment type="subcellular location">
    <subcellularLocation>
        <location evidence="1 10">Cytoplasm</location>
    </subcellularLocation>
</comment>
<feature type="domain" description="DNA polymerase III beta sliding clamp N-terminal" evidence="11">
    <location>
        <begin position="1"/>
        <end position="119"/>
    </location>
</feature>
<keyword evidence="7 10" id="KW-0235">DNA replication</keyword>
<keyword evidence="6 10" id="KW-0548">Nucleotidyltransferase</keyword>
<organism evidence="14 15">
    <name type="scientific">Candidatus Faeciplasma pullistercoris</name>
    <dbReference type="NCBI Taxonomy" id="2840800"/>
    <lineage>
        <taxon>Bacteria</taxon>
        <taxon>Bacillati</taxon>
        <taxon>Bacillota</taxon>
        <taxon>Clostridia</taxon>
        <taxon>Eubacteriales</taxon>
        <taxon>Oscillospiraceae</taxon>
        <taxon>Oscillospiraceae incertae sedis</taxon>
        <taxon>Candidatus Faeciplasma</taxon>
    </lineage>
</organism>
<dbReference type="NCBIfam" id="TIGR00663">
    <property type="entry name" value="dnan"/>
    <property type="match status" value="1"/>
</dbReference>
<dbReference type="GO" id="GO:0008408">
    <property type="term" value="F:3'-5' exonuclease activity"/>
    <property type="evidence" value="ECO:0007669"/>
    <property type="project" value="InterPro"/>
</dbReference>